<dbReference type="Proteomes" id="UP000320390">
    <property type="component" value="Chromosome"/>
</dbReference>
<dbReference type="GO" id="GO:0016301">
    <property type="term" value="F:kinase activity"/>
    <property type="evidence" value="ECO:0007669"/>
    <property type="project" value="InterPro"/>
</dbReference>
<name>A0A518F078_9BACT</name>
<evidence type="ECO:0000313" key="4">
    <source>
        <dbReference type="EMBL" id="QDV09746.1"/>
    </source>
</evidence>
<dbReference type="GO" id="GO:0005524">
    <property type="term" value="F:ATP binding"/>
    <property type="evidence" value="ECO:0007669"/>
    <property type="project" value="UniProtKB-KW"/>
</dbReference>
<organism evidence="4 5">
    <name type="scientific">Saltatorellus ferox</name>
    <dbReference type="NCBI Taxonomy" id="2528018"/>
    <lineage>
        <taxon>Bacteria</taxon>
        <taxon>Pseudomonadati</taxon>
        <taxon>Planctomycetota</taxon>
        <taxon>Planctomycetia</taxon>
        <taxon>Planctomycetia incertae sedis</taxon>
        <taxon>Saltatorellus</taxon>
    </lineage>
</organism>
<dbReference type="SUPFAM" id="SSF52540">
    <property type="entry name" value="P-loop containing nucleoside triphosphate hydrolases"/>
    <property type="match status" value="1"/>
</dbReference>
<evidence type="ECO:0000313" key="5">
    <source>
        <dbReference type="Proteomes" id="UP000320390"/>
    </source>
</evidence>
<protein>
    <submittedName>
        <fullName evidence="4">Zeta toxin</fullName>
    </submittedName>
</protein>
<dbReference type="Pfam" id="PF06414">
    <property type="entry name" value="Zeta_toxin"/>
    <property type="match status" value="1"/>
</dbReference>
<evidence type="ECO:0000256" key="2">
    <source>
        <dbReference type="ARBA" id="ARBA00022840"/>
    </source>
</evidence>
<dbReference type="OrthoDB" id="9791543at2"/>
<evidence type="ECO:0000259" key="3">
    <source>
        <dbReference type="Pfam" id="PF06414"/>
    </source>
</evidence>
<dbReference type="AlphaFoldDB" id="A0A518F078"/>
<keyword evidence="5" id="KW-1185">Reference proteome</keyword>
<feature type="domain" description="Zeta toxin" evidence="3">
    <location>
        <begin position="15"/>
        <end position="164"/>
    </location>
</feature>
<dbReference type="PANTHER" id="PTHR39206">
    <property type="entry name" value="SLL8004 PROTEIN"/>
    <property type="match status" value="1"/>
</dbReference>
<keyword evidence="2" id="KW-0067">ATP-binding</keyword>
<evidence type="ECO:0000256" key="1">
    <source>
        <dbReference type="ARBA" id="ARBA00022741"/>
    </source>
</evidence>
<keyword evidence="1" id="KW-0547">Nucleotide-binding</keyword>
<sequence>MEGLFFESAMRPNQDPRDRPEIIALGGPNGAGKTTTASRILPHGLNEGRFLNADFMAKAISPHDPAGAAIEAGRMMLGRMRRYRKERKSFSFESTLASLGFARFLEEAKAEGYVVRLGYVTLPSPELSIHRVSQRVSRGGHDIPEPVIRRRYWRSLVNFETLYRPLCDAWTVYDNRTEELRPIASQRHQQRPRIHEPELWTEFATLRTRALEGRVPDHGLQ</sequence>
<dbReference type="EMBL" id="CP036434">
    <property type="protein sequence ID" value="QDV09746.1"/>
    <property type="molecule type" value="Genomic_DNA"/>
</dbReference>
<accession>A0A518F078</accession>
<gene>
    <name evidence="4" type="ORF">Poly30_53050</name>
</gene>
<dbReference type="InterPro" id="IPR027417">
    <property type="entry name" value="P-loop_NTPase"/>
</dbReference>
<dbReference type="Gene3D" id="3.40.50.300">
    <property type="entry name" value="P-loop containing nucleotide triphosphate hydrolases"/>
    <property type="match status" value="1"/>
</dbReference>
<proteinExistence type="predicted"/>
<dbReference type="InterPro" id="IPR010488">
    <property type="entry name" value="Zeta_toxin_domain"/>
</dbReference>
<dbReference type="RefSeq" id="WP_145204647.1">
    <property type="nucleotide sequence ID" value="NZ_CP036434.1"/>
</dbReference>
<dbReference type="PANTHER" id="PTHR39206:SF1">
    <property type="entry name" value="SLL8004 PROTEIN"/>
    <property type="match status" value="1"/>
</dbReference>
<reference evidence="4 5" key="1">
    <citation type="submission" date="2019-02" db="EMBL/GenBank/DDBJ databases">
        <title>Deep-cultivation of Planctomycetes and their phenomic and genomic characterization uncovers novel biology.</title>
        <authorList>
            <person name="Wiegand S."/>
            <person name="Jogler M."/>
            <person name="Boedeker C."/>
            <person name="Pinto D."/>
            <person name="Vollmers J."/>
            <person name="Rivas-Marin E."/>
            <person name="Kohn T."/>
            <person name="Peeters S.H."/>
            <person name="Heuer A."/>
            <person name="Rast P."/>
            <person name="Oberbeckmann S."/>
            <person name="Bunk B."/>
            <person name="Jeske O."/>
            <person name="Meyerdierks A."/>
            <person name="Storesund J.E."/>
            <person name="Kallscheuer N."/>
            <person name="Luecker S."/>
            <person name="Lage O.M."/>
            <person name="Pohl T."/>
            <person name="Merkel B.J."/>
            <person name="Hornburger P."/>
            <person name="Mueller R.-W."/>
            <person name="Bruemmer F."/>
            <person name="Labrenz M."/>
            <person name="Spormann A.M."/>
            <person name="Op den Camp H."/>
            <person name="Overmann J."/>
            <person name="Amann R."/>
            <person name="Jetten M.S.M."/>
            <person name="Mascher T."/>
            <person name="Medema M.H."/>
            <person name="Devos D.P."/>
            <person name="Kaster A.-K."/>
            <person name="Ovreas L."/>
            <person name="Rohde M."/>
            <person name="Galperin M.Y."/>
            <person name="Jogler C."/>
        </authorList>
    </citation>
    <scope>NUCLEOTIDE SEQUENCE [LARGE SCALE GENOMIC DNA]</scope>
    <source>
        <strain evidence="4 5">Poly30</strain>
    </source>
</reference>